<name>A0ABY2ICB4_9MICO</name>
<dbReference type="EMBL" id="SOFG01000018">
    <property type="protein sequence ID" value="TFB85259.1"/>
    <property type="molecule type" value="Genomic_DNA"/>
</dbReference>
<gene>
    <name evidence="1" type="ORF">E3O44_13810</name>
</gene>
<protein>
    <submittedName>
        <fullName evidence="1">Heme-binding protein</fullName>
    </submittedName>
</protein>
<dbReference type="RefSeq" id="WP_134535361.1">
    <property type="nucleotide sequence ID" value="NZ_SOFG01000018.1"/>
</dbReference>
<evidence type="ECO:0000313" key="1">
    <source>
        <dbReference type="EMBL" id="TFB85259.1"/>
    </source>
</evidence>
<proteinExistence type="predicted"/>
<dbReference type="Proteomes" id="UP000297608">
    <property type="component" value="Unassembled WGS sequence"/>
</dbReference>
<organism evidence="1 2">
    <name type="scientific">Cryobacterium algoricola</name>
    <dbReference type="NCBI Taxonomy" id="1259183"/>
    <lineage>
        <taxon>Bacteria</taxon>
        <taxon>Bacillati</taxon>
        <taxon>Actinomycetota</taxon>
        <taxon>Actinomycetes</taxon>
        <taxon>Micrococcales</taxon>
        <taxon>Microbacteriaceae</taxon>
        <taxon>Cryobacterium</taxon>
    </lineage>
</organism>
<comment type="caution">
    <text evidence="1">The sequence shown here is derived from an EMBL/GenBank/DDBJ whole genome shotgun (WGS) entry which is preliminary data.</text>
</comment>
<sequence>MTEQQPYTVVGNSDGFELRRYPEHLVAEVITTGSFEDAGNRAFRYLFAYISGENSVRQKVAMTAPVVQAGASTKIAMTAPVVQETLGGKQGDREVEGTFRVAFVLPAGFTIETAPQPTGREVRLRSVPGSLTAAARYRGRWDEAGYARHLEMLRASIVASGRAATGEPRFARFDPPFMPSFLRRNEVMLDVVPTEAEAEAETRP</sequence>
<dbReference type="Gene3D" id="3.20.80.10">
    <property type="entry name" value="Regulatory factor, effector binding domain"/>
    <property type="match status" value="2"/>
</dbReference>
<dbReference type="PANTHER" id="PTHR11220">
    <property type="entry name" value="HEME-BINDING PROTEIN-RELATED"/>
    <property type="match status" value="1"/>
</dbReference>
<accession>A0ABY2ICB4</accession>
<evidence type="ECO:0000313" key="2">
    <source>
        <dbReference type="Proteomes" id="UP000297608"/>
    </source>
</evidence>
<dbReference type="Pfam" id="PF04832">
    <property type="entry name" value="SOUL"/>
    <property type="match status" value="2"/>
</dbReference>
<dbReference type="SUPFAM" id="SSF55136">
    <property type="entry name" value="Probable bacterial effector-binding domain"/>
    <property type="match status" value="2"/>
</dbReference>
<dbReference type="InterPro" id="IPR011256">
    <property type="entry name" value="Reg_factor_effector_dom_sf"/>
</dbReference>
<keyword evidence="2" id="KW-1185">Reference proteome</keyword>
<reference evidence="1 2" key="1">
    <citation type="submission" date="2019-03" db="EMBL/GenBank/DDBJ databases">
        <title>Genomics of glacier-inhabiting Cryobacterium strains.</title>
        <authorList>
            <person name="Liu Q."/>
            <person name="Xin Y.-H."/>
        </authorList>
    </citation>
    <scope>NUCLEOTIDE SEQUENCE [LARGE SCALE GENOMIC DNA]</scope>
    <source>
        <strain evidence="1 2">MDB2-B</strain>
    </source>
</reference>
<dbReference type="PANTHER" id="PTHR11220:SF1">
    <property type="entry name" value="HEME-BINDING PROTEIN 2"/>
    <property type="match status" value="1"/>
</dbReference>
<dbReference type="InterPro" id="IPR006917">
    <property type="entry name" value="SOUL_heme-bd"/>
</dbReference>